<reference evidence="2 3" key="1">
    <citation type="submission" date="2023-08" db="EMBL/GenBank/DDBJ databases">
        <title>The draft genome sequence of Paracraurococcus sp. LOR1-02.</title>
        <authorList>
            <person name="Kingkaew E."/>
            <person name="Tanasupawat S."/>
        </authorList>
    </citation>
    <scope>NUCLEOTIDE SEQUENCE [LARGE SCALE GENOMIC DNA]</scope>
    <source>
        <strain evidence="2 3">LOR1-02</strain>
    </source>
</reference>
<dbReference type="InterPro" id="IPR036567">
    <property type="entry name" value="RHF-like"/>
</dbReference>
<feature type="region of interest" description="Disordered" evidence="1">
    <location>
        <begin position="150"/>
        <end position="171"/>
    </location>
</feature>
<proteinExistence type="predicted"/>
<evidence type="ECO:0000313" key="2">
    <source>
        <dbReference type="EMBL" id="MDO9712219.1"/>
    </source>
</evidence>
<dbReference type="Pfam" id="PF02482">
    <property type="entry name" value="Ribosomal_S30AE"/>
    <property type="match status" value="1"/>
</dbReference>
<evidence type="ECO:0000313" key="3">
    <source>
        <dbReference type="Proteomes" id="UP001243009"/>
    </source>
</evidence>
<organism evidence="2 3">
    <name type="scientific">Paracraurococcus lichenis</name>
    <dbReference type="NCBI Taxonomy" id="3064888"/>
    <lineage>
        <taxon>Bacteria</taxon>
        <taxon>Pseudomonadati</taxon>
        <taxon>Pseudomonadota</taxon>
        <taxon>Alphaproteobacteria</taxon>
        <taxon>Acetobacterales</taxon>
        <taxon>Roseomonadaceae</taxon>
        <taxon>Paracraurococcus</taxon>
    </lineage>
</organism>
<gene>
    <name evidence="2" type="ORF">Q7A36_28005</name>
</gene>
<dbReference type="EMBL" id="JAUTWS010000042">
    <property type="protein sequence ID" value="MDO9712219.1"/>
    <property type="molecule type" value="Genomic_DNA"/>
</dbReference>
<dbReference type="RefSeq" id="WP_305107074.1">
    <property type="nucleotide sequence ID" value="NZ_JAUTWS010000042.1"/>
</dbReference>
<keyword evidence="3" id="KW-1185">Reference proteome</keyword>
<protein>
    <submittedName>
        <fullName evidence="2">HPF/RaiA family ribosome-associated protein</fullName>
    </submittedName>
</protein>
<comment type="caution">
    <text evidence="2">The sequence shown here is derived from an EMBL/GenBank/DDBJ whole genome shotgun (WGS) entry which is preliminary data.</text>
</comment>
<dbReference type="Proteomes" id="UP001243009">
    <property type="component" value="Unassembled WGS sequence"/>
</dbReference>
<dbReference type="Gene3D" id="3.30.160.100">
    <property type="entry name" value="Ribosome hibernation promotion factor-like"/>
    <property type="match status" value="1"/>
</dbReference>
<accession>A0ABT9E7R6</accession>
<dbReference type="SUPFAM" id="SSF69754">
    <property type="entry name" value="Ribosome binding protein Y (YfiA homologue)"/>
    <property type="match status" value="1"/>
</dbReference>
<dbReference type="InterPro" id="IPR003489">
    <property type="entry name" value="RHF/RaiA"/>
</dbReference>
<sequence length="171" mass="18785">MSSSLDADIPENTRVMVAGRHLDLGEVLIGHVETEMRTLADKYFRRAADATVTFSRTAKGSGFCCNIRFHVAGDLDFDGRASHKEAHAALSLAVEHVAKQLRRTKRARREDKPVNFGKANLFKAHAERVTEPDDALGMVDTDETEYFESMFPSGSSPVTLPTHASLPLAAE</sequence>
<evidence type="ECO:0000256" key="1">
    <source>
        <dbReference type="SAM" id="MobiDB-lite"/>
    </source>
</evidence>
<name>A0ABT9E7R6_9PROT</name>